<dbReference type="AlphaFoldDB" id="A0A4C1TYE1"/>
<organism evidence="1 2">
    <name type="scientific">Eumeta variegata</name>
    <name type="common">Bagworm moth</name>
    <name type="synonym">Eumeta japonica</name>
    <dbReference type="NCBI Taxonomy" id="151549"/>
    <lineage>
        <taxon>Eukaryota</taxon>
        <taxon>Metazoa</taxon>
        <taxon>Ecdysozoa</taxon>
        <taxon>Arthropoda</taxon>
        <taxon>Hexapoda</taxon>
        <taxon>Insecta</taxon>
        <taxon>Pterygota</taxon>
        <taxon>Neoptera</taxon>
        <taxon>Endopterygota</taxon>
        <taxon>Lepidoptera</taxon>
        <taxon>Glossata</taxon>
        <taxon>Ditrysia</taxon>
        <taxon>Tineoidea</taxon>
        <taxon>Psychidae</taxon>
        <taxon>Oiketicinae</taxon>
        <taxon>Eumeta</taxon>
    </lineage>
</organism>
<protein>
    <submittedName>
        <fullName evidence="1">Uncharacterized protein</fullName>
    </submittedName>
</protein>
<accession>A0A4C1TYE1</accession>
<evidence type="ECO:0000313" key="2">
    <source>
        <dbReference type="Proteomes" id="UP000299102"/>
    </source>
</evidence>
<reference evidence="1 2" key="1">
    <citation type="journal article" date="2019" name="Commun. Biol.">
        <title>The bagworm genome reveals a unique fibroin gene that provides high tensile strength.</title>
        <authorList>
            <person name="Kono N."/>
            <person name="Nakamura H."/>
            <person name="Ohtoshi R."/>
            <person name="Tomita M."/>
            <person name="Numata K."/>
            <person name="Arakawa K."/>
        </authorList>
    </citation>
    <scope>NUCLEOTIDE SEQUENCE [LARGE SCALE GENOMIC DNA]</scope>
</reference>
<keyword evidence="2" id="KW-1185">Reference proteome</keyword>
<evidence type="ECO:0000313" key="1">
    <source>
        <dbReference type="EMBL" id="GBP19093.1"/>
    </source>
</evidence>
<proteinExistence type="predicted"/>
<dbReference type="EMBL" id="BGZK01000104">
    <property type="protein sequence ID" value="GBP19093.1"/>
    <property type="molecule type" value="Genomic_DNA"/>
</dbReference>
<name>A0A4C1TYE1_EUMVA</name>
<dbReference type="Proteomes" id="UP000299102">
    <property type="component" value="Unassembled WGS sequence"/>
</dbReference>
<gene>
    <name evidence="1" type="ORF">EVAR_83406_1</name>
</gene>
<comment type="caution">
    <text evidence="1">The sequence shown here is derived from an EMBL/GenBank/DDBJ whole genome shotgun (WGS) entry which is preliminary data.</text>
</comment>
<sequence length="139" mass="15693">MPFSRRQRRKFPKVRESREDEVYLGWDFPRHGNYKLLQLATKGEEAETTCTAGNTSSQLRSTRDRVRITNVIVPELRSGLVVNGGTVSRFHPTGYSLISENGSDEFLTTSITPFSRQTARAPRRCAGAVFETESAHDSR</sequence>